<dbReference type="Proteomes" id="UP001642484">
    <property type="component" value="Unassembled WGS sequence"/>
</dbReference>
<gene>
    <name evidence="2" type="ORF">CCMP2556_LOCUS394</name>
</gene>
<evidence type="ECO:0000313" key="2">
    <source>
        <dbReference type="EMBL" id="CAK8986121.1"/>
    </source>
</evidence>
<proteinExistence type="predicted"/>
<feature type="signal peptide" evidence="1">
    <location>
        <begin position="1"/>
        <end position="17"/>
    </location>
</feature>
<comment type="caution">
    <text evidence="2">The sequence shown here is derived from an EMBL/GenBank/DDBJ whole genome shotgun (WGS) entry which is preliminary data.</text>
</comment>
<evidence type="ECO:0000256" key="1">
    <source>
        <dbReference type="SAM" id="SignalP"/>
    </source>
</evidence>
<protein>
    <submittedName>
        <fullName evidence="2">Uncharacterized protein</fullName>
    </submittedName>
</protein>
<reference evidence="2 3" key="1">
    <citation type="submission" date="2024-02" db="EMBL/GenBank/DDBJ databases">
        <authorList>
            <person name="Chen Y."/>
            <person name="Shah S."/>
            <person name="Dougan E. K."/>
            <person name="Thang M."/>
            <person name="Chan C."/>
        </authorList>
    </citation>
    <scope>NUCLEOTIDE SEQUENCE [LARGE SCALE GENOMIC DNA]</scope>
</reference>
<dbReference type="EMBL" id="CAXAMN010000059">
    <property type="protein sequence ID" value="CAK8986121.1"/>
    <property type="molecule type" value="Genomic_DNA"/>
</dbReference>
<organism evidence="2 3">
    <name type="scientific">Durusdinium trenchii</name>
    <dbReference type="NCBI Taxonomy" id="1381693"/>
    <lineage>
        <taxon>Eukaryota</taxon>
        <taxon>Sar</taxon>
        <taxon>Alveolata</taxon>
        <taxon>Dinophyceae</taxon>
        <taxon>Suessiales</taxon>
        <taxon>Symbiodiniaceae</taxon>
        <taxon>Durusdinium</taxon>
    </lineage>
</organism>
<evidence type="ECO:0000313" key="3">
    <source>
        <dbReference type="Proteomes" id="UP001642484"/>
    </source>
</evidence>
<sequence length="388" mass="43268">MMNLCVWCFIGASVVWADERPMKNSSLCVSNRGLPYNRDLCMWYGRDRGCNWQEGACRCIEGGVFWKSARRCWTQGQGATQSTSPPQPLAPLPIANDSVCVSNKGRPYSKSDCDWYGPELKCIWKNEICQCENGGIYSKTGRKCWPREETTTTTTTSPPAPPMPLSNGSVCVSNKGRPYTKELCEWYGPARGCIWLNEVCQCKDGGTYSKTGHKCWPAKPPSPETTTTSTSPPPSLPIADGSLCVSNHGKAYNKANCDWYGAPRGCVWLQELCQCKDHGFFYSKSGRKCRPALTTRPPGTHPSFFDWLVSWFPGPQWLNWILDIMISMCACGTCAYPYRRHLQHRLVDRMGRAGLLQLQGTAREAILDQRDQNHVEVVGVGPLSIPSP</sequence>
<keyword evidence="1" id="KW-0732">Signal</keyword>
<keyword evidence="3" id="KW-1185">Reference proteome</keyword>
<accession>A0ABP0H9C9</accession>
<feature type="chain" id="PRO_5046766358" evidence="1">
    <location>
        <begin position="18"/>
        <end position="388"/>
    </location>
</feature>
<name>A0ABP0H9C9_9DINO</name>